<dbReference type="InterPro" id="IPR007016">
    <property type="entry name" value="O-antigen_ligase-rel_domated"/>
</dbReference>
<proteinExistence type="predicted"/>
<dbReference type="RefSeq" id="WP_196280615.1">
    <property type="nucleotide sequence ID" value="NZ_JADQDQ010000001.1"/>
</dbReference>
<feature type="transmembrane region" description="Helical" evidence="5">
    <location>
        <begin position="389"/>
        <end position="407"/>
    </location>
</feature>
<feature type="transmembrane region" description="Helical" evidence="5">
    <location>
        <begin position="65"/>
        <end position="85"/>
    </location>
</feature>
<organism evidence="7 8">
    <name type="scientific">Hymenobacter jeongseonensis</name>
    <dbReference type="NCBI Taxonomy" id="2791027"/>
    <lineage>
        <taxon>Bacteria</taxon>
        <taxon>Pseudomonadati</taxon>
        <taxon>Bacteroidota</taxon>
        <taxon>Cytophagia</taxon>
        <taxon>Cytophagales</taxon>
        <taxon>Hymenobacteraceae</taxon>
        <taxon>Hymenobacter</taxon>
    </lineage>
</organism>
<feature type="domain" description="O-antigen ligase-related" evidence="6">
    <location>
        <begin position="183"/>
        <end position="344"/>
    </location>
</feature>
<comment type="subcellular location">
    <subcellularLocation>
        <location evidence="1">Membrane</location>
        <topology evidence="1">Multi-pass membrane protein</topology>
    </subcellularLocation>
</comment>
<dbReference type="Proteomes" id="UP000597617">
    <property type="component" value="Unassembled WGS sequence"/>
</dbReference>
<name>A0ABS0IE50_9BACT</name>
<feature type="transmembrane region" description="Helical" evidence="5">
    <location>
        <begin position="118"/>
        <end position="138"/>
    </location>
</feature>
<keyword evidence="4 5" id="KW-0472">Membrane</keyword>
<feature type="transmembrane region" description="Helical" evidence="5">
    <location>
        <begin position="39"/>
        <end position="58"/>
    </location>
</feature>
<comment type="caution">
    <text evidence="7">The sequence shown here is derived from an EMBL/GenBank/DDBJ whole genome shotgun (WGS) entry which is preliminary data.</text>
</comment>
<feature type="transmembrane region" description="Helical" evidence="5">
    <location>
        <begin position="179"/>
        <end position="195"/>
    </location>
</feature>
<evidence type="ECO:0000256" key="4">
    <source>
        <dbReference type="ARBA" id="ARBA00023136"/>
    </source>
</evidence>
<evidence type="ECO:0000256" key="5">
    <source>
        <dbReference type="SAM" id="Phobius"/>
    </source>
</evidence>
<feature type="transmembrane region" description="Helical" evidence="5">
    <location>
        <begin position="158"/>
        <end position="174"/>
    </location>
</feature>
<feature type="transmembrane region" description="Helical" evidence="5">
    <location>
        <begin position="201"/>
        <end position="217"/>
    </location>
</feature>
<protein>
    <submittedName>
        <fullName evidence="7">O-antigen ligase family protein</fullName>
    </submittedName>
</protein>
<accession>A0ABS0IE50</accession>
<evidence type="ECO:0000259" key="6">
    <source>
        <dbReference type="Pfam" id="PF04932"/>
    </source>
</evidence>
<keyword evidence="3 5" id="KW-1133">Transmembrane helix</keyword>
<keyword evidence="8" id="KW-1185">Reference proteome</keyword>
<feature type="transmembrane region" description="Helical" evidence="5">
    <location>
        <begin position="91"/>
        <end position="111"/>
    </location>
</feature>
<feature type="transmembrane region" description="Helical" evidence="5">
    <location>
        <begin position="229"/>
        <end position="249"/>
    </location>
</feature>
<keyword evidence="2 5" id="KW-0812">Transmembrane</keyword>
<gene>
    <name evidence="7" type="ORF">I2I05_02510</name>
</gene>
<evidence type="ECO:0000313" key="7">
    <source>
        <dbReference type="EMBL" id="MBF9236258.1"/>
    </source>
</evidence>
<evidence type="ECO:0000256" key="2">
    <source>
        <dbReference type="ARBA" id="ARBA00022692"/>
    </source>
</evidence>
<evidence type="ECO:0000313" key="8">
    <source>
        <dbReference type="Proteomes" id="UP000597617"/>
    </source>
</evidence>
<reference evidence="7 8" key="1">
    <citation type="submission" date="2020-11" db="EMBL/GenBank/DDBJ databases">
        <authorList>
            <person name="Kim M.K."/>
        </authorList>
    </citation>
    <scope>NUCLEOTIDE SEQUENCE [LARGE SCALE GENOMIC DNA]</scope>
    <source>
        <strain evidence="7 8">BT683</strain>
    </source>
</reference>
<dbReference type="Pfam" id="PF04932">
    <property type="entry name" value="Wzy_C"/>
    <property type="match status" value="1"/>
</dbReference>
<keyword evidence="7" id="KW-0436">Ligase</keyword>
<dbReference type="PANTHER" id="PTHR37422:SF17">
    <property type="entry name" value="O-ANTIGEN LIGASE"/>
    <property type="match status" value="1"/>
</dbReference>
<dbReference type="PANTHER" id="PTHR37422">
    <property type="entry name" value="TEICHURONIC ACID BIOSYNTHESIS PROTEIN TUAE"/>
    <property type="match status" value="1"/>
</dbReference>
<dbReference type="GO" id="GO:0016874">
    <property type="term" value="F:ligase activity"/>
    <property type="evidence" value="ECO:0007669"/>
    <property type="project" value="UniProtKB-KW"/>
</dbReference>
<feature type="transmembrane region" description="Helical" evidence="5">
    <location>
        <begin position="333"/>
        <end position="353"/>
    </location>
</feature>
<dbReference type="EMBL" id="JADQDQ010000001">
    <property type="protein sequence ID" value="MBF9236258.1"/>
    <property type="molecule type" value="Genomic_DNA"/>
</dbReference>
<feature type="transmembrane region" description="Helical" evidence="5">
    <location>
        <begin position="365"/>
        <end position="383"/>
    </location>
</feature>
<evidence type="ECO:0000256" key="3">
    <source>
        <dbReference type="ARBA" id="ARBA00022989"/>
    </source>
</evidence>
<feature type="transmembrane region" description="Helical" evidence="5">
    <location>
        <begin position="7"/>
        <end position="27"/>
    </location>
</feature>
<dbReference type="InterPro" id="IPR051533">
    <property type="entry name" value="WaaL-like"/>
</dbReference>
<evidence type="ECO:0000256" key="1">
    <source>
        <dbReference type="ARBA" id="ARBA00004141"/>
    </source>
</evidence>
<sequence length="428" mass="47752">MTLNLRFLYLLPLLAMLFTNPALNAFLLGREDEAGGARLLEYALIGLSLLAVLTYYRYLEGYMRLWFWVVVGGALALSLESYAHWQSWVKYPHVFSKLTELLPLFGLYAFYRRFPPPSFGQLVAVLLPLLLLSLFIIYPEALSLSSFLTTERGFSVTSAYLLLPVALLCLNWYLTAHNFMYGLAFLLCLVLIVFLQHRTVWVCTAVALLVDVALVALRVPGARSWGSRLAVLAGLGLALGITSGLAVVLDNPDVMQKLAASIDDIQNPTTQGTGTFRMEQFRAYFPLVEERPLMGWRMEGFELPIQFFNADSGEPVWADFTGHHFHSFYLDRLFYFGGLGVLLVLVVPVVALGRHLLQRTPLPSSMAALLAFAVTFPVFGLSYDWPSYLYGLLGLLLAITSRPLPVLEPARRRPARKAVSLTSYAPAP</sequence>